<dbReference type="InterPro" id="IPR000960">
    <property type="entry name" value="Flavin_mOase"/>
</dbReference>
<dbReference type="GeneID" id="34595831"/>
<dbReference type="GO" id="GO:0004499">
    <property type="term" value="F:N,N-dimethylaniline monooxygenase activity"/>
    <property type="evidence" value="ECO:0007669"/>
    <property type="project" value="InterPro"/>
</dbReference>
<evidence type="ECO:0000256" key="2">
    <source>
        <dbReference type="ARBA" id="ARBA00022630"/>
    </source>
</evidence>
<dbReference type="EMBL" id="LVKK01000002">
    <property type="protein sequence ID" value="OAG45301.1"/>
    <property type="molecule type" value="Genomic_DNA"/>
</dbReference>
<reference evidence="7 8" key="1">
    <citation type="submission" date="2016-03" db="EMBL/GenBank/DDBJ databases">
        <title>Draft genome sequence of the Fonsecaea monophora CBS 269.37.</title>
        <authorList>
            <person name="Bombassaro A."/>
            <person name="Vinicius W.A."/>
            <person name="De Hoog S."/>
            <person name="Sun J."/>
            <person name="Souza E.M."/>
            <person name="Raittz R.T."/>
            <person name="Costa F."/>
            <person name="Leao A.C."/>
            <person name="Tadra-Sfeir M.Z."/>
            <person name="Baura V."/>
            <person name="Balsanelli E."/>
            <person name="Pedrosa F.O."/>
            <person name="Moreno L.F."/>
            <person name="Steffens M.B."/>
            <person name="Xi L."/>
            <person name="Bocca A.L."/>
            <person name="Felipe M.S."/>
            <person name="Teixeira M."/>
            <person name="Telles Filho F.Q."/>
            <person name="Azevedo C.M."/>
            <person name="Gomes R."/>
            <person name="Vicente V.A."/>
        </authorList>
    </citation>
    <scope>NUCLEOTIDE SEQUENCE [LARGE SCALE GENOMIC DNA]</scope>
    <source>
        <strain evidence="7 8">CBS 269.37</strain>
    </source>
</reference>
<dbReference type="InterPro" id="IPR020946">
    <property type="entry name" value="Flavin_mOase-like"/>
</dbReference>
<gene>
    <name evidence="7" type="ORF">AYO21_00649</name>
</gene>
<dbReference type="Pfam" id="PF13450">
    <property type="entry name" value="NAD_binding_8"/>
    <property type="match status" value="1"/>
</dbReference>
<protein>
    <recommendedName>
        <fullName evidence="9">FAD/NAD(P)-binding domain-containing protein</fullName>
    </recommendedName>
</protein>
<organism evidence="7 8">
    <name type="scientific">Fonsecaea monophora</name>
    <dbReference type="NCBI Taxonomy" id="254056"/>
    <lineage>
        <taxon>Eukaryota</taxon>
        <taxon>Fungi</taxon>
        <taxon>Dikarya</taxon>
        <taxon>Ascomycota</taxon>
        <taxon>Pezizomycotina</taxon>
        <taxon>Eurotiomycetes</taxon>
        <taxon>Chaetothyriomycetidae</taxon>
        <taxon>Chaetothyriales</taxon>
        <taxon>Herpotrichiellaceae</taxon>
        <taxon>Fonsecaea</taxon>
    </lineage>
</organism>
<dbReference type="GO" id="GO:0050661">
    <property type="term" value="F:NADP binding"/>
    <property type="evidence" value="ECO:0007669"/>
    <property type="project" value="InterPro"/>
</dbReference>
<keyword evidence="2" id="KW-0285">Flavoprotein</keyword>
<comment type="caution">
    <text evidence="7">The sequence shown here is derived from an EMBL/GenBank/DDBJ whole genome shotgun (WGS) entry which is preliminary data.</text>
</comment>
<dbReference type="PRINTS" id="PR00370">
    <property type="entry name" value="FMOXYGENASE"/>
</dbReference>
<comment type="similarity">
    <text evidence="1">Belongs to the FMO family.</text>
</comment>
<evidence type="ECO:0000256" key="3">
    <source>
        <dbReference type="ARBA" id="ARBA00022827"/>
    </source>
</evidence>
<feature type="compositionally biased region" description="Acidic residues" evidence="6">
    <location>
        <begin position="87"/>
        <end position="96"/>
    </location>
</feature>
<dbReference type="GO" id="GO:0050660">
    <property type="term" value="F:flavin adenine dinucleotide binding"/>
    <property type="evidence" value="ECO:0007669"/>
    <property type="project" value="InterPro"/>
</dbReference>
<keyword evidence="4" id="KW-0521">NADP</keyword>
<keyword evidence="3" id="KW-0274">FAD</keyword>
<dbReference type="Gene3D" id="3.50.50.60">
    <property type="entry name" value="FAD/NAD(P)-binding domain"/>
    <property type="match status" value="2"/>
</dbReference>
<dbReference type="OrthoDB" id="66881at2759"/>
<evidence type="ECO:0000256" key="1">
    <source>
        <dbReference type="ARBA" id="ARBA00009183"/>
    </source>
</evidence>
<dbReference type="SUPFAM" id="SSF51905">
    <property type="entry name" value="FAD/NAD(P)-binding domain"/>
    <property type="match status" value="2"/>
</dbReference>
<evidence type="ECO:0000313" key="7">
    <source>
        <dbReference type="EMBL" id="OAG45301.1"/>
    </source>
</evidence>
<dbReference type="RefSeq" id="XP_022517253.1">
    <property type="nucleotide sequence ID" value="XM_022650639.1"/>
</dbReference>
<sequence>MGDAGDTSSAIPPISRIAIIGAGPVGVSCAKYLVAENAFATIDIYEQRGRVGGIWNLSLPDRSKRIPIPQTDPLYGQRVLIPRTQDENENENENGVDDTGNSLEFESPLYDYLETNIPKHLMAFSDMPFPEEEPLFPSHQAVLRYLDHYADEVRELIRFNTAVIDVRPVKDHGNERERWHLTAQNLLTKEASQTVYDAVVVANGHYTVPYVPVIKGVAEWNAAYPEAIIHSKAYRRPQVFRDQKVIVVGNSASGLDIAAQIGKYCQKPVLLSSRSVSAFGVLPGGGYREDVDEIVKFLPPDHDTSKAVRFKSGRIEKDVDAVVFATGYFYSYPFLSSVLPPLVTDGFRARGTYQHLFSIDHPTLAFPVINLKVIPFPLSQNQAAVVARVWSGRLDLPSPAKMRDWEHETVHKKGDGKYFHVKKFPEDAKQINELYAWALQARKKNGLQNDGAGKLGTRWDQRQVWMRSRFPDIKAAYTEKGEARVHVRTIEELGFDFVKWREQAEDRDLDMFEQADC</sequence>
<dbReference type="PANTHER" id="PTHR23023">
    <property type="entry name" value="DIMETHYLANILINE MONOOXYGENASE"/>
    <property type="match status" value="1"/>
</dbReference>
<dbReference type="InterPro" id="IPR036188">
    <property type="entry name" value="FAD/NAD-bd_sf"/>
</dbReference>
<feature type="region of interest" description="Disordered" evidence="6">
    <location>
        <begin position="82"/>
        <end position="103"/>
    </location>
</feature>
<dbReference type="AlphaFoldDB" id="A0A177FNH8"/>
<proteinExistence type="inferred from homology"/>
<keyword evidence="5" id="KW-0560">Oxidoreductase</keyword>
<dbReference type="InterPro" id="IPR050346">
    <property type="entry name" value="FMO-like"/>
</dbReference>
<dbReference type="Pfam" id="PF00743">
    <property type="entry name" value="FMO-like"/>
    <property type="match status" value="2"/>
</dbReference>
<evidence type="ECO:0000313" key="8">
    <source>
        <dbReference type="Proteomes" id="UP000077002"/>
    </source>
</evidence>
<keyword evidence="8" id="KW-1185">Reference proteome</keyword>
<dbReference type="Proteomes" id="UP000077002">
    <property type="component" value="Unassembled WGS sequence"/>
</dbReference>
<evidence type="ECO:0000256" key="6">
    <source>
        <dbReference type="SAM" id="MobiDB-lite"/>
    </source>
</evidence>
<evidence type="ECO:0000256" key="4">
    <source>
        <dbReference type="ARBA" id="ARBA00022857"/>
    </source>
</evidence>
<evidence type="ECO:0008006" key="9">
    <source>
        <dbReference type="Google" id="ProtNLM"/>
    </source>
</evidence>
<name>A0A177FNH8_9EURO</name>
<accession>A0A177FNH8</accession>
<evidence type="ECO:0000256" key="5">
    <source>
        <dbReference type="ARBA" id="ARBA00023002"/>
    </source>
</evidence>